<dbReference type="InterPro" id="IPR005118">
    <property type="entry name" value="TRCF_C"/>
</dbReference>
<dbReference type="InterPro" id="IPR047112">
    <property type="entry name" value="RecG/Mfd"/>
</dbReference>
<keyword evidence="7 9" id="KW-0238">DNA-binding</keyword>
<dbReference type="GO" id="GO:0005737">
    <property type="term" value="C:cytoplasm"/>
    <property type="evidence" value="ECO:0007669"/>
    <property type="project" value="UniProtKB-SubCell"/>
</dbReference>
<feature type="compositionally biased region" description="Pro residues" evidence="10">
    <location>
        <begin position="29"/>
        <end position="40"/>
    </location>
</feature>
<feature type="region of interest" description="Disordered" evidence="10">
    <location>
        <begin position="1"/>
        <end position="40"/>
    </location>
</feature>
<dbReference type="PROSITE" id="PS51192">
    <property type="entry name" value="HELICASE_ATP_BIND_1"/>
    <property type="match status" value="1"/>
</dbReference>
<dbReference type="PROSITE" id="PS51194">
    <property type="entry name" value="HELICASE_CTER"/>
    <property type="match status" value="1"/>
</dbReference>
<comment type="caution">
    <text evidence="13">The sequence shown here is derived from an EMBL/GenBank/DDBJ whole genome shotgun (WGS) entry which is preliminary data.</text>
</comment>
<dbReference type="InterPro" id="IPR014001">
    <property type="entry name" value="Helicase_ATP-bd"/>
</dbReference>
<dbReference type="OrthoDB" id="9804325at2"/>
<keyword evidence="6 9" id="KW-0067">ATP-binding</keyword>
<dbReference type="GO" id="GO:0003678">
    <property type="term" value="F:DNA helicase activity"/>
    <property type="evidence" value="ECO:0007669"/>
    <property type="project" value="TreeGrafter"/>
</dbReference>
<keyword evidence="2 9" id="KW-0547">Nucleotide-binding</keyword>
<dbReference type="Pfam" id="PF03461">
    <property type="entry name" value="TRCF"/>
    <property type="match status" value="1"/>
</dbReference>
<dbReference type="PANTHER" id="PTHR47964:SF1">
    <property type="entry name" value="ATP-DEPENDENT DNA HELICASE HOMOLOG RECG, CHLOROPLASTIC"/>
    <property type="match status" value="1"/>
</dbReference>
<evidence type="ECO:0000256" key="2">
    <source>
        <dbReference type="ARBA" id="ARBA00022741"/>
    </source>
</evidence>
<dbReference type="Gene3D" id="3.90.1150.50">
    <property type="entry name" value="Transcription-repair-coupling factor, D7 domain"/>
    <property type="match status" value="1"/>
</dbReference>
<evidence type="ECO:0000313" key="14">
    <source>
        <dbReference type="Proteomes" id="UP000249725"/>
    </source>
</evidence>
<reference evidence="14" key="1">
    <citation type="submission" date="2018-05" db="EMBL/GenBank/DDBJ databases">
        <authorList>
            <person name="Li X."/>
        </authorList>
    </citation>
    <scope>NUCLEOTIDE SEQUENCE [LARGE SCALE GENOMIC DNA]</scope>
    <source>
        <strain evidence="14">YIM 73061</strain>
    </source>
</reference>
<evidence type="ECO:0000259" key="12">
    <source>
        <dbReference type="PROSITE" id="PS51194"/>
    </source>
</evidence>
<dbReference type="InterPro" id="IPR001650">
    <property type="entry name" value="Helicase_C-like"/>
</dbReference>
<dbReference type="InterPro" id="IPR027417">
    <property type="entry name" value="P-loop_NTPase"/>
</dbReference>
<dbReference type="Gene3D" id="2.40.10.170">
    <property type="match status" value="1"/>
</dbReference>
<comment type="similarity">
    <text evidence="9">In the C-terminal section; belongs to the helicase family. RecG subfamily.</text>
</comment>
<evidence type="ECO:0000256" key="10">
    <source>
        <dbReference type="SAM" id="MobiDB-lite"/>
    </source>
</evidence>
<comment type="subcellular location">
    <subcellularLocation>
        <location evidence="9">Cytoplasm</location>
    </subcellularLocation>
</comment>
<feature type="domain" description="Helicase C-terminal" evidence="12">
    <location>
        <begin position="781"/>
        <end position="940"/>
    </location>
</feature>
<dbReference type="EC" id="3.6.4.-" evidence="9"/>
<dbReference type="Gene3D" id="3.40.50.300">
    <property type="entry name" value="P-loop containing nucleotide triphosphate hydrolases"/>
    <property type="match status" value="2"/>
</dbReference>
<organism evidence="13 14">
    <name type="scientific">Phenylobacterium deserti</name>
    <dbReference type="NCBI Taxonomy" id="1914756"/>
    <lineage>
        <taxon>Bacteria</taxon>
        <taxon>Pseudomonadati</taxon>
        <taxon>Pseudomonadota</taxon>
        <taxon>Alphaproteobacteria</taxon>
        <taxon>Caulobacterales</taxon>
        <taxon>Caulobacteraceae</taxon>
        <taxon>Phenylobacterium</taxon>
    </lineage>
</organism>
<dbReference type="Proteomes" id="UP000249725">
    <property type="component" value="Unassembled WGS sequence"/>
</dbReference>
<proteinExistence type="inferred from homology"/>
<accession>A0A328ART5</accession>
<dbReference type="Gene3D" id="3.30.2060.10">
    <property type="entry name" value="Penicillin-binding protein 1b domain"/>
    <property type="match status" value="1"/>
</dbReference>
<evidence type="ECO:0000256" key="3">
    <source>
        <dbReference type="ARBA" id="ARBA00022763"/>
    </source>
</evidence>
<dbReference type="SMART" id="SM01058">
    <property type="entry name" value="CarD_TRCF"/>
    <property type="match status" value="1"/>
</dbReference>
<keyword evidence="14" id="KW-1185">Reference proteome</keyword>
<evidence type="ECO:0000256" key="4">
    <source>
        <dbReference type="ARBA" id="ARBA00022801"/>
    </source>
</evidence>
<dbReference type="CDD" id="cd17991">
    <property type="entry name" value="DEXHc_TRCF"/>
    <property type="match status" value="1"/>
</dbReference>
<feature type="compositionally biased region" description="Basic and acidic residues" evidence="10">
    <location>
        <begin position="1"/>
        <end position="13"/>
    </location>
</feature>
<dbReference type="HAMAP" id="MF_00969">
    <property type="entry name" value="TRCF"/>
    <property type="match status" value="1"/>
</dbReference>
<dbReference type="Pfam" id="PF17757">
    <property type="entry name" value="UvrB_inter"/>
    <property type="match status" value="1"/>
</dbReference>
<evidence type="ECO:0000259" key="11">
    <source>
        <dbReference type="PROSITE" id="PS51192"/>
    </source>
</evidence>
<comment type="function">
    <text evidence="9">Couples transcription and DNA repair by recognizing RNA polymerase (RNAP) stalled at DNA lesions. Mediates ATP-dependent release of RNAP and its truncated transcript from the DNA, and recruitment of nucleotide excision repair machinery to the damaged site.</text>
</comment>
<dbReference type="Pfam" id="PF00270">
    <property type="entry name" value="DEAD"/>
    <property type="match status" value="1"/>
</dbReference>
<keyword evidence="5 13" id="KW-0347">Helicase</keyword>
<dbReference type="InterPro" id="IPR003711">
    <property type="entry name" value="CarD-like/TRCF_RID"/>
</dbReference>
<dbReference type="SMART" id="SM00490">
    <property type="entry name" value="HELICc"/>
    <property type="match status" value="1"/>
</dbReference>
<dbReference type="GO" id="GO:0016787">
    <property type="term" value="F:hydrolase activity"/>
    <property type="evidence" value="ECO:0007669"/>
    <property type="project" value="UniProtKB-KW"/>
</dbReference>
<dbReference type="SMART" id="SM00487">
    <property type="entry name" value="DEXDc"/>
    <property type="match status" value="1"/>
</dbReference>
<dbReference type="SMART" id="SM00982">
    <property type="entry name" value="TRCF"/>
    <property type="match status" value="1"/>
</dbReference>
<evidence type="ECO:0000256" key="6">
    <source>
        <dbReference type="ARBA" id="ARBA00022840"/>
    </source>
</evidence>
<comment type="similarity">
    <text evidence="9">In the N-terminal section; belongs to the UvrB family.</text>
</comment>
<dbReference type="GO" id="GO:0000716">
    <property type="term" value="P:transcription-coupled nucleotide-excision repair, DNA damage recognition"/>
    <property type="evidence" value="ECO:0007669"/>
    <property type="project" value="UniProtKB-UniRule"/>
</dbReference>
<dbReference type="Pfam" id="PF00271">
    <property type="entry name" value="Helicase_C"/>
    <property type="match status" value="1"/>
</dbReference>
<dbReference type="SUPFAM" id="SSF52540">
    <property type="entry name" value="P-loop containing nucleoside triphosphate hydrolases"/>
    <property type="match status" value="3"/>
</dbReference>
<evidence type="ECO:0000256" key="8">
    <source>
        <dbReference type="ARBA" id="ARBA00023204"/>
    </source>
</evidence>
<dbReference type="EMBL" id="QFYR01000001">
    <property type="protein sequence ID" value="RAK56436.1"/>
    <property type="molecule type" value="Genomic_DNA"/>
</dbReference>
<dbReference type="Pfam" id="PF02559">
    <property type="entry name" value="CarD_TRCF_RID"/>
    <property type="match status" value="1"/>
</dbReference>
<protein>
    <recommendedName>
        <fullName evidence="9">Transcription-repair-coupling factor</fullName>
        <shortName evidence="9">TRCF</shortName>
        <ecNumber evidence="9">3.6.4.-</ecNumber>
    </recommendedName>
</protein>
<name>A0A328ART5_9CAUL</name>
<dbReference type="Gene3D" id="3.40.50.11180">
    <property type="match status" value="1"/>
</dbReference>
<evidence type="ECO:0000256" key="7">
    <source>
        <dbReference type="ARBA" id="ARBA00023125"/>
    </source>
</evidence>
<dbReference type="GO" id="GO:0005524">
    <property type="term" value="F:ATP binding"/>
    <property type="evidence" value="ECO:0007669"/>
    <property type="project" value="UniProtKB-UniRule"/>
</dbReference>
<dbReference type="InterPro" id="IPR041471">
    <property type="entry name" value="UvrB_inter"/>
</dbReference>
<dbReference type="GO" id="GO:0003684">
    <property type="term" value="F:damaged DNA binding"/>
    <property type="evidence" value="ECO:0007669"/>
    <property type="project" value="InterPro"/>
</dbReference>
<evidence type="ECO:0000256" key="1">
    <source>
        <dbReference type="ARBA" id="ARBA00022490"/>
    </source>
</evidence>
<sequence>MDRSSDTSHEAPAHADAVLAPAPAASAAPPEPPRAPVQPPPAAIAARLTAAAREAGPAGLIFTASSERRADEIGRAARQLAPDVEVLVLPPWDCLPYDRASPSRESMGRRMAVICRLAQKAEGPRLLVSSPEALMQRAAPAEVVRDAFLVLTKGDALEREAMEAFAQRTGYLFDDRIDEPGEMAILGEVIDVFPAAADRPVRITLAEGRIAEIKHYDPISQRTEESVDEVVIGPASELILDPQAPEPVEREPGLEHRASEIYGTMQAVPDLLPKAQAAFDLKAQERCTDVGGQIAEAYEARRVFAEEAARPIPPGDQGLYMPCDELLARLGKRRRADLREAELETVPKFALDRNPGRAFSDFVQDQLDSGARVALAGLAHERRLLTRAIQRGLGQSPDGVVSWAELLAAPAGSLHAVEVDPDGGFVDRTEKVCVVAAADVLGSRVAKRSSDNGASLIAEPELRVGDVVIHEDHGLGVLRALERIEVAGEERDAVRIEYHGGASVLAPVEEFGRIWRYGSEEEAVTLDRLHTDSWNKRRLEISAEIDRTAAGLVELAKLRGERKAEPLEPPKAAYARFAARFPFPETPDQSAAIAAMLEDLASGRPMNRLVCGDVGFGKTEVALRAAAAAALAGKQVAIVAPTTVLARQHFHSFRRRFSGFGIEVAHLSRLVTSAEAKQVKAGLADGTVRVVVGTHALAGKDVAFADLGLLIIDEEQRFGAKIKQSLKDLKPDVHLLTMTATPIPRTLQLAMIGIEDVSVIATPPARRRPIRTFLTPFDSATLRTALMREKRRGGQSFFVVPRIEDMEPMAARLAQVAPELKIRAAHGEMPADEVDETMVAFAEGDGDVLLATNIIESGLDVPRANTMLVWRADRFGLAQLHQLRGRVGRGRQQGVAYLLTDPAEEMADATRARLNTLVAFDRLGSGLAISARDLDLRGAGDLVGEDQAGHMQLIGAALYQRLLAKAVRIAKGEDAGGDWTAELNLGVTGSIPEAYVPDPTIRINLYARLARLTEPEEVDAFGEELEDRFGALPPEAQALLSLARLQALAVRAKVIKVDAGPKALALTLRPGAKPPAKLPKDAKISDERIVFPDATEAGAERLEAAERRLDALAG</sequence>
<dbReference type="InterPro" id="IPR011545">
    <property type="entry name" value="DEAD/DEAH_box_helicase_dom"/>
</dbReference>
<evidence type="ECO:0000256" key="5">
    <source>
        <dbReference type="ARBA" id="ARBA00022806"/>
    </source>
</evidence>
<dbReference type="InterPro" id="IPR036101">
    <property type="entry name" value="CarD-like/TRCF_RID_sf"/>
</dbReference>
<feature type="domain" description="Helicase ATP-binding" evidence="11">
    <location>
        <begin position="599"/>
        <end position="760"/>
    </location>
</feature>
<keyword evidence="3 9" id="KW-0227">DNA damage</keyword>
<evidence type="ECO:0000313" key="13">
    <source>
        <dbReference type="EMBL" id="RAK56436.1"/>
    </source>
</evidence>
<feature type="compositionally biased region" description="Low complexity" evidence="10">
    <location>
        <begin position="14"/>
        <end position="28"/>
    </location>
</feature>
<dbReference type="InterPro" id="IPR037235">
    <property type="entry name" value="TRCF-like_C_D7"/>
</dbReference>
<dbReference type="PANTHER" id="PTHR47964">
    <property type="entry name" value="ATP-DEPENDENT DNA HELICASE HOMOLOG RECG, CHLOROPLASTIC"/>
    <property type="match status" value="1"/>
</dbReference>
<keyword evidence="8 9" id="KW-0234">DNA repair</keyword>
<dbReference type="RefSeq" id="WP_111512787.1">
    <property type="nucleotide sequence ID" value="NZ_QFYR01000001.1"/>
</dbReference>
<keyword evidence="4 9" id="KW-0378">Hydrolase</keyword>
<dbReference type="SUPFAM" id="SSF141259">
    <property type="entry name" value="CarD-like"/>
    <property type="match status" value="1"/>
</dbReference>
<evidence type="ECO:0000256" key="9">
    <source>
        <dbReference type="HAMAP-Rule" id="MF_00969"/>
    </source>
</evidence>
<gene>
    <name evidence="9" type="primary">mfd</name>
    <name evidence="13" type="ORF">DJ018_00145</name>
</gene>
<dbReference type="SUPFAM" id="SSF143517">
    <property type="entry name" value="TRCF domain-like"/>
    <property type="match status" value="1"/>
</dbReference>
<dbReference type="AlphaFoldDB" id="A0A328ART5"/>
<dbReference type="GO" id="GO:0006355">
    <property type="term" value="P:regulation of DNA-templated transcription"/>
    <property type="evidence" value="ECO:0007669"/>
    <property type="project" value="UniProtKB-UniRule"/>
</dbReference>
<dbReference type="InterPro" id="IPR004576">
    <property type="entry name" value="Mfd"/>
</dbReference>
<keyword evidence="1 9" id="KW-0963">Cytoplasm</keyword>